<dbReference type="InterPro" id="IPR038377">
    <property type="entry name" value="Na/Glc_symporter_sf"/>
</dbReference>
<dbReference type="GO" id="GO:0006814">
    <property type="term" value="P:sodium ion transport"/>
    <property type="evidence" value="ECO:0007669"/>
    <property type="project" value="UniProtKB-KW"/>
</dbReference>
<evidence type="ECO:0000256" key="7">
    <source>
        <dbReference type="ARBA" id="ARBA00023053"/>
    </source>
</evidence>
<name>A0AAQ4D2M4_AMBAM</name>
<evidence type="ECO:0000256" key="1">
    <source>
        <dbReference type="ARBA" id="ARBA00004651"/>
    </source>
</evidence>
<gene>
    <name evidence="13" type="ORF">V5799_000585</name>
</gene>
<evidence type="ECO:0000313" key="14">
    <source>
        <dbReference type="Proteomes" id="UP001321473"/>
    </source>
</evidence>
<protein>
    <recommendedName>
        <fullName evidence="15">Sodium-dependent multivitamin transporter</fullName>
    </recommendedName>
</protein>
<evidence type="ECO:0000256" key="3">
    <source>
        <dbReference type="ARBA" id="ARBA00022448"/>
    </source>
</evidence>
<dbReference type="InterPro" id="IPR001734">
    <property type="entry name" value="Na/solute_symporter"/>
</dbReference>
<reference evidence="13 14" key="1">
    <citation type="journal article" date="2023" name="Arcadia Sci">
        <title>De novo assembly of a long-read Amblyomma americanum tick genome.</title>
        <authorList>
            <person name="Chou S."/>
            <person name="Poskanzer K.E."/>
            <person name="Rollins M."/>
            <person name="Thuy-Boun P.S."/>
        </authorList>
    </citation>
    <scope>NUCLEOTIDE SEQUENCE [LARGE SCALE GENOMIC DNA]</scope>
    <source>
        <strain evidence="13">F_SG_1</strain>
        <tissue evidence="13">Salivary glands</tissue>
    </source>
</reference>
<feature type="transmembrane region" description="Helical" evidence="12">
    <location>
        <begin position="330"/>
        <end position="354"/>
    </location>
</feature>
<dbReference type="Proteomes" id="UP001321473">
    <property type="component" value="Unassembled WGS sequence"/>
</dbReference>
<keyword evidence="9 12" id="KW-0472">Membrane</keyword>
<dbReference type="PANTHER" id="PTHR42985">
    <property type="entry name" value="SODIUM-COUPLED MONOCARBOXYLATE TRANSPORTER"/>
    <property type="match status" value="1"/>
</dbReference>
<comment type="similarity">
    <text evidence="2 11">Belongs to the sodium:solute symporter (SSF) (TC 2.A.21) family.</text>
</comment>
<evidence type="ECO:0000256" key="9">
    <source>
        <dbReference type="ARBA" id="ARBA00023136"/>
    </source>
</evidence>
<keyword evidence="5 12" id="KW-0812">Transmembrane</keyword>
<feature type="transmembrane region" description="Helical" evidence="12">
    <location>
        <begin position="361"/>
        <end position="381"/>
    </location>
</feature>
<dbReference type="EMBL" id="JARKHS020035966">
    <property type="protein sequence ID" value="KAK8756714.1"/>
    <property type="molecule type" value="Genomic_DNA"/>
</dbReference>
<dbReference type="PROSITE" id="PS50283">
    <property type="entry name" value="NA_SOLUT_SYMP_3"/>
    <property type="match status" value="1"/>
</dbReference>
<evidence type="ECO:0000256" key="12">
    <source>
        <dbReference type="SAM" id="Phobius"/>
    </source>
</evidence>
<keyword evidence="6 12" id="KW-1133">Transmembrane helix</keyword>
<dbReference type="InterPro" id="IPR051163">
    <property type="entry name" value="Sodium:Solute_Symporter_SSF"/>
</dbReference>
<evidence type="ECO:0000256" key="5">
    <source>
        <dbReference type="ARBA" id="ARBA00022692"/>
    </source>
</evidence>
<dbReference type="GO" id="GO:0015293">
    <property type="term" value="F:symporter activity"/>
    <property type="evidence" value="ECO:0007669"/>
    <property type="project" value="TreeGrafter"/>
</dbReference>
<sequence length="543" mass="59189">MLPLAASSVASLYSSTGLIGFPAHYYAYGWHVIWCGVTPLLFFPLATHLFVPLLYNLRVTSIFEYLRLRFNRTISLTACAIYIFLTQSAAAISIFAASLTLATVFKASLFWSNVVIGLSGTLYTALGGLRGVVWTDCMQLLVILTAPTALVAKIMVETFSSNSSVQPPGDLNVKEYVADLSFDFRSDENVWSCLWGSSAIAMYRLCLDQVVAQRLLASRTLKDARRTVITGSVLLVVMYFSGLLMGAALTIWYRGCDPGLLGAVKSIDQIVPYYVKTELINIPGLTGLFLAGVVCAATSTVSSTVNSQATIVYVDVIAHVYPRADEHVLLITRCAALLLGLTSTIYSTLVVYMASVTRMLLMVYSAITGPYVGLCILAVLFPSVHSKGAGIATLITTVYQVCHVAEIITSGRKPPRAPVSVDYCPRNLDSAVSKANTTFSTPVTRPEETFFMFRLSHLWSSFFSVFATVLIALVISAVTGEMRTNVNQPGLSSDALQRLWRKGRPQPCKNERDDPSEMLCPESDQITHVESASFAMAERHSSV</sequence>
<feature type="transmembrane region" description="Helical" evidence="12">
    <location>
        <begin position="30"/>
        <end position="55"/>
    </location>
</feature>
<comment type="caution">
    <text evidence="13">The sequence shown here is derived from an EMBL/GenBank/DDBJ whole genome shotgun (WGS) entry which is preliminary data.</text>
</comment>
<keyword evidence="8" id="KW-0406">Ion transport</keyword>
<dbReference type="Gene3D" id="1.20.1730.10">
    <property type="entry name" value="Sodium/glucose cotransporter"/>
    <property type="match status" value="1"/>
</dbReference>
<keyword evidence="7" id="KW-0915">Sodium</keyword>
<comment type="subcellular location">
    <subcellularLocation>
        <location evidence="1">Cell membrane</location>
        <topology evidence="1">Multi-pass membrane protein</topology>
    </subcellularLocation>
</comment>
<evidence type="ECO:0000256" key="11">
    <source>
        <dbReference type="RuleBase" id="RU362091"/>
    </source>
</evidence>
<feature type="transmembrane region" description="Helical" evidence="12">
    <location>
        <begin position="76"/>
        <end position="102"/>
    </location>
</feature>
<evidence type="ECO:0000256" key="2">
    <source>
        <dbReference type="ARBA" id="ARBA00006434"/>
    </source>
</evidence>
<evidence type="ECO:0008006" key="15">
    <source>
        <dbReference type="Google" id="ProtNLM"/>
    </source>
</evidence>
<dbReference type="Pfam" id="PF00474">
    <property type="entry name" value="SSF"/>
    <property type="match status" value="1"/>
</dbReference>
<feature type="transmembrane region" description="Helical" evidence="12">
    <location>
        <begin position="228"/>
        <end position="253"/>
    </location>
</feature>
<evidence type="ECO:0000256" key="6">
    <source>
        <dbReference type="ARBA" id="ARBA00022989"/>
    </source>
</evidence>
<feature type="transmembrane region" description="Helical" evidence="12">
    <location>
        <begin position="458"/>
        <end position="478"/>
    </location>
</feature>
<keyword evidence="10" id="KW-0739">Sodium transport</keyword>
<dbReference type="AlphaFoldDB" id="A0AAQ4D2M4"/>
<evidence type="ECO:0000256" key="10">
    <source>
        <dbReference type="ARBA" id="ARBA00023201"/>
    </source>
</evidence>
<dbReference type="PANTHER" id="PTHR42985:SF40">
    <property type="entry name" value="LD47995P-RELATED"/>
    <property type="match status" value="1"/>
</dbReference>
<accession>A0AAQ4D2M4</accession>
<proteinExistence type="inferred from homology"/>
<keyword evidence="3" id="KW-0813">Transport</keyword>
<evidence type="ECO:0000256" key="4">
    <source>
        <dbReference type="ARBA" id="ARBA00022475"/>
    </source>
</evidence>
<evidence type="ECO:0000256" key="8">
    <source>
        <dbReference type="ARBA" id="ARBA00023065"/>
    </source>
</evidence>
<feature type="transmembrane region" description="Helical" evidence="12">
    <location>
        <begin position="108"/>
        <end position="126"/>
    </location>
</feature>
<dbReference type="GO" id="GO:0005886">
    <property type="term" value="C:plasma membrane"/>
    <property type="evidence" value="ECO:0007669"/>
    <property type="project" value="UniProtKB-SubCell"/>
</dbReference>
<organism evidence="13 14">
    <name type="scientific">Amblyomma americanum</name>
    <name type="common">Lone star tick</name>
    <dbReference type="NCBI Taxonomy" id="6943"/>
    <lineage>
        <taxon>Eukaryota</taxon>
        <taxon>Metazoa</taxon>
        <taxon>Ecdysozoa</taxon>
        <taxon>Arthropoda</taxon>
        <taxon>Chelicerata</taxon>
        <taxon>Arachnida</taxon>
        <taxon>Acari</taxon>
        <taxon>Parasitiformes</taxon>
        <taxon>Ixodida</taxon>
        <taxon>Ixodoidea</taxon>
        <taxon>Ixodidae</taxon>
        <taxon>Amblyomminae</taxon>
        <taxon>Amblyomma</taxon>
    </lineage>
</organism>
<dbReference type="NCBIfam" id="TIGR00813">
    <property type="entry name" value="sss"/>
    <property type="match status" value="1"/>
</dbReference>
<keyword evidence="14" id="KW-1185">Reference proteome</keyword>
<keyword evidence="4" id="KW-1003">Cell membrane</keyword>
<evidence type="ECO:0000313" key="13">
    <source>
        <dbReference type="EMBL" id="KAK8756714.1"/>
    </source>
</evidence>